<dbReference type="NCBIfam" id="TIGR04490">
    <property type="entry name" value="SoxZ_true"/>
    <property type="match status" value="1"/>
</dbReference>
<proteinExistence type="predicted"/>
<dbReference type="InterPro" id="IPR014756">
    <property type="entry name" value="Ig_E-set"/>
</dbReference>
<gene>
    <name evidence="2" type="ORF">BXY53_2520</name>
</gene>
<dbReference type="EMBL" id="QXDF01000003">
    <property type="protein sequence ID" value="RIA47441.1"/>
    <property type="molecule type" value="Genomic_DNA"/>
</dbReference>
<evidence type="ECO:0000313" key="3">
    <source>
        <dbReference type="Proteomes" id="UP000266273"/>
    </source>
</evidence>
<keyword evidence="3" id="KW-1185">Reference proteome</keyword>
<organism evidence="2 3">
    <name type="scientific">Dichotomicrobium thermohalophilum</name>
    <dbReference type="NCBI Taxonomy" id="933063"/>
    <lineage>
        <taxon>Bacteria</taxon>
        <taxon>Pseudomonadati</taxon>
        <taxon>Pseudomonadota</taxon>
        <taxon>Alphaproteobacteria</taxon>
        <taxon>Hyphomicrobiales</taxon>
        <taxon>Hyphomicrobiaceae</taxon>
        <taxon>Dichotomicrobium</taxon>
    </lineage>
</organism>
<reference evidence="2 3" key="1">
    <citation type="submission" date="2018-08" db="EMBL/GenBank/DDBJ databases">
        <title>Genomic Encyclopedia of Archaeal and Bacterial Type Strains, Phase II (KMG-II): from individual species to whole genera.</title>
        <authorList>
            <person name="Goeker M."/>
        </authorList>
    </citation>
    <scope>NUCLEOTIDE SEQUENCE [LARGE SCALE GENOMIC DNA]</scope>
    <source>
        <strain evidence="2 3">DSM 5002</strain>
    </source>
</reference>
<accession>A0A397PNX6</accession>
<protein>
    <submittedName>
        <fullName evidence="2">Sulfur compound chelating protein SoxZ</fullName>
    </submittedName>
</protein>
<dbReference type="OrthoDB" id="9795530at2"/>
<dbReference type="Proteomes" id="UP000266273">
    <property type="component" value="Unassembled WGS sequence"/>
</dbReference>
<sequence length="110" mass="12372">MTFPAEPQIKMPETVAAGETIEIQTIIAHPMESGQRADERTGELIPRNIIEEFTARFNGKEVFRAKLYPAISANPYIAFPVRVEESGEFAFTWRDGNGKTWQVTRSITVA</sequence>
<evidence type="ECO:0000259" key="1">
    <source>
        <dbReference type="Pfam" id="PF08770"/>
    </source>
</evidence>
<dbReference type="InterPro" id="IPR030995">
    <property type="entry name" value="SoxZ"/>
</dbReference>
<name>A0A397PNX6_9HYPH</name>
<dbReference type="InterPro" id="IPR013783">
    <property type="entry name" value="Ig-like_fold"/>
</dbReference>
<comment type="caution">
    <text evidence="2">The sequence shown here is derived from an EMBL/GenBank/DDBJ whole genome shotgun (WGS) entry which is preliminary data.</text>
</comment>
<dbReference type="Gene3D" id="2.60.40.10">
    <property type="entry name" value="Immunoglobulins"/>
    <property type="match status" value="1"/>
</dbReference>
<dbReference type="Pfam" id="PF08770">
    <property type="entry name" value="SoxZ"/>
    <property type="match status" value="1"/>
</dbReference>
<dbReference type="SUPFAM" id="SSF81296">
    <property type="entry name" value="E set domains"/>
    <property type="match status" value="1"/>
</dbReference>
<dbReference type="AlphaFoldDB" id="A0A397PNX6"/>
<feature type="domain" description="Sulphur oxidation protein SoxZ" evidence="1">
    <location>
        <begin position="10"/>
        <end position="102"/>
    </location>
</feature>
<dbReference type="InterPro" id="IPR014880">
    <property type="entry name" value="SoxZ_dom"/>
</dbReference>
<evidence type="ECO:0000313" key="2">
    <source>
        <dbReference type="EMBL" id="RIA47441.1"/>
    </source>
</evidence>